<keyword evidence="1" id="KW-0812">Transmembrane</keyword>
<keyword evidence="1" id="KW-0472">Membrane</keyword>
<sequence>MRLENLVCRLLMGETGLEGLFCPGTFVAAFFAVASSMALIVDYGHARIPRTRGSDPRLLPLQYEGRAGAWSSPRGANNEQNR</sequence>
<proteinExistence type="predicted"/>
<dbReference type="AlphaFoldDB" id="A0AAE0DFV1"/>
<gene>
    <name evidence="2" type="ORF">CKAH01_11861</name>
</gene>
<evidence type="ECO:0000256" key="1">
    <source>
        <dbReference type="SAM" id="Phobius"/>
    </source>
</evidence>
<keyword evidence="3" id="KW-1185">Reference proteome</keyword>
<protein>
    <submittedName>
        <fullName evidence="2">Uncharacterized protein</fullName>
    </submittedName>
</protein>
<organism evidence="2 3">
    <name type="scientific">Colletotrichum kahawae</name>
    <name type="common">Coffee berry disease fungus</name>
    <dbReference type="NCBI Taxonomy" id="34407"/>
    <lineage>
        <taxon>Eukaryota</taxon>
        <taxon>Fungi</taxon>
        <taxon>Dikarya</taxon>
        <taxon>Ascomycota</taxon>
        <taxon>Pezizomycotina</taxon>
        <taxon>Sordariomycetes</taxon>
        <taxon>Hypocreomycetidae</taxon>
        <taxon>Glomerellales</taxon>
        <taxon>Glomerellaceae</taxon>
        <taxon>Colletotrichum</taxon>
        <taxon>Colletotrichum gloeosporioides species complex</taxon>
    </lineage>
</organism>
<name>A0AAE0DFV1_COLKA</name>
<keyword evidence="1" id="KW-1133">Transmembrane helix</keyword>
<evidence type="ECO:0000313" key="3">
    <source>
        <dbReference type="Proteomes" id="UP001281614"/>
    </source>
</evidence>
<evidence type="ECO:0000313" key="2">
    <source>
        <dbReference type="EMBL" id="KAK2777997.1"/>
    </source>
</evidence>
<reference evidence="2" key="1">
    <citation type="submission" date="2023-02" db="EMBL/GenBank/DDBJ databases">
        <title>Colletotrichum kahawae CIFC_Que2 genome sequencing and assembly.</title>
        <authorList>
            <person name="Baroncelli R."/>
        </authorList>
    </citation>
    <scope>NUCLEOTIDE SEQUENCE</scope>
    <source>
        <strain evidence="2">CIFC_Que2</strain>
    </source>
</reference>
<feature type="transmembrane region" description="Helical" evidence="1">
    <location>
        <begin position="20"/>
        <end position="41"/>
    </location>
</feature>
<accession>A0AAE0DFV1</accession>
<dbReference type="EMBL" id="VYYT01000014">
    <property type="protein sequence ID" value="KAK2777997.1"/>
    <property type="molecule type" value="Genomic_DNA"/>
</dbReference>
<dbReference type="Proteomes" id="UP001281614">
    <property type="component" value="Unassembled WGS sequence"/>
</dbReference>
<comment type="caution">
    <text evidence="2">The sequence shown here is derived from an EMBL/GenBank/DDBJ whole genome shotgun (WGS) entry which is preliminary data.</text>
</comment>